<accession>A0ABT6I2P0</accession>
<keyword evidence="12" id="KW-1185">Reference proteome</keyword>
<comment type="function">
    <text evidence="9">Part of the tripartite ATP-independent periplasmic (TRAP) transport system.</text>
</comment>
<reference evidence="11" key="2">
    <citation type="submission" date="2017-11" db="EMBL/GenBank/DDBJ databases">
        <authorList>
            <person name="Das S.K."/>
        </authorList>
    </citation>
    <scope>NUCLEOTIDE SEQUENCE</scope>
    <source>
        <strain evidence="11">S4-41</strain>
    </source>
</reference>
<evidence type="ECO:0000256" key="7">
    <source>
        <dbReference type="ARBA" id="ARBA00023136"/>
    </source>
</evidence>
<evidence type="ECO:0000313" key="11">
    <source>
        <dbReference type="EMBL" id="MDH4571916.1"/>
    </source>
</evidence>
<comment type="subcellular location">
    <subcellularLocation>
        <location evidence="1 9">Cell inner membrane</location>
        <topology evidence="1 9">Multi-pass membrane protein</topology>
    </subcellularLocation>
</comment>
<dbReference type="Proteomes" id="UP001162135">
    <property type="component" value="Unassembled WGS sequence"/>
</dbReference>
<name>A0ABT6I2P0_9GAMM</name>
<feature type="domain" description="Tripartite ATP-independent periplasmic transporters DctQ component" evidence="10">
    <location>
        <begin position="27"/>
        <end position="157"/>
    </location>
</feature>
<dbReference type="RefSeq" id="WP_110715757.1">
    <property type="nucleotide sequence ID" value="NZ_PGFS01000001.1"/>
</dbReference>
<evidence type="ECO:0000256" key="8">
    <source>
        <dbReference type="ARBA" id="ARBA00038436"/>
    </source>
</evidence>
<feature type="transmembrane region" description="Helical" evidence="9">
    <location>
        <begin position="90"/>
        <end position="118"/>
    </location>
</feature>
<evidence type="ECO:0000256" key="3">
    <source>
        <dbReference type="ARBA" id="ARBA00022475"/>
    </source>
</evidence>
<feature type="transmembrane region" description="Helical" evidence="9">
    <location>
        <begin position="12"/>
        <end position="31"/>
    </location>
</feature>
<keyword evidence="5 9" id="KW-0812">Transmembrane</keyword>
<dbReference type="InterPro" id="IPR007387">
    <property type="entry name" value="TRAP_DctQ"/>
</dbReference>
<reference evidence="11" key="1">
    <citation type="journal article" date="2015" name="Antonie Van Leeuwenhoek">
        <title>Comparative 16S rRNA signatures and multilocus sequence analysis for the genus Salinicola and description of Salinicola acroporae sp. nov., isolated from coral Acropora digitifera.</title>
        <authorList>
            <person name="Lepcha R.T."/>
            <person name="Poddar A."/>
            <person name="Schumann P."/>
            <person name="Das S.K."/>
        </authorList>
    </citation>
    <scope>NUCLEOTIDE SEQUENCE</scope>
    <source>
        <strain evidence="11">S4-41</strain>
    </source>
</reference>
<dbReference type="PANTHER" id="PTHR35011:SF10">
    <property type="entry name" value="TRAP TRANSPORTER SMALL PERMEASE PROTEIN"/>
    <property type="match status" value="1"/>
</dbReference>
<sequence>MISRLLQWSDRLAWAGAALAALAMALLFVLMLSEIVSRNLLGTSLGFSWEVSGYLLGLIIFMASCWALRHDKHIRITLLREHLPAGGVRWLDLLATLIGVIIAGFFAAAFVGFCLQTWHSGTVSSTPQQIPLIYPRALMALGLVVFTATLIVRALVLVAAPKLMADQKRPDSALPTEGGS</sequence>
<comment type="caution">
    <text evidence="11">The sequence shown here is derived from an EMBL/GenBank/DDBJ whole genome shotgun (WGS) entry which is preliminary data.</text>
</comment>
<evidence type="ECO:0000259" key="10">
    <source>
        <dbReference type="Pfam" id="PF04290"/>
    </source>
</evidence>
<evidence type="ECO:0000256" key="6">
    <source>
        <dbReference type="ARBA" id="ARBA00022989"/>
    </source>
</evidence>
<organism evidence="11 12">
    <name type="scientific">Salinicola acroporae</name>
    <dbReference type="NCBI Taxonomy" id="1541440"/>
    <lineage>
        <taxon>Bacteria</taxon>
        <taxon>Pseudomonadati</taxon>
        <taxon>Pseudomonadota</taxon>
        <taxon>Gammaproteobacteria</taxon>
        <taxon>Oceanospirillales</taxon>
        <taxon>Halomonadaceae</taxon>
        <taxon>Salinicola</taxon>
    </lineage>
</organism>
<keyword evidence="6 9" id="KW-1133">Transmembrane helix</keyword>
<protein>
    <recommendedName>
        <fullName evidence="9">TRAP transporter small permease protein</fullName>
    </recommendedName>
</protein>
<evidence type="ECO:0000313" key="12">
    <source>
        <dbReference type="Proteomes" id="UP001162135"/>
    </source>
</evidence>
<evidence type="ECO:0000256" key="4">
    <source>
        <dbReference type="ARBA" id="ARBA00022519"/>
    </source>
</evidence>
<feature type="transmembrane region" description="Helical" evidence="9">
    <location>
        <begin position="138"/>
        <end position="160"/>
    </location>
</feature>
<evidence type="ECO:0000256" key="5">
    <source>
        <dbReference type="ARBA" id="ARBA00022692"/>
    </source>
</evidence>
<feature type="transmembrane region" description="Helical" evidence="9">
    <location>
        <begin position="51"/>
        <end position="69"/>
    </location>
</feature>
<evidence type="ECO:0000256" key="2">
    <source>
        <dbReference type="ARBA" id="ARBA00022448"/>
    </source>
</evidence>
<keyword evidence="2 9" id="KW-0813">Transport</keyword>
<comment type="similarity">
    <text evidence="8 9">Belongs to the TRAP transporter small permease family.</text>
</comment>
<keyword evidence="7 9" id="KW-0472">Membrane</keyword>
<keyword evidence="3" id="KW-1003">Cell membrane</keyword>
<dbReference type="InterPro" id="IPR055348">
    <property type="entry name" value="DctQ"/>
</dbReference>
<proteinExistence type="inferred from homology"/>
<dbReference type="PANTHER" id="PTHR35011">
    <property type="entry name" value="2,3-DIKETO-L-GULONATE TRAP TRANSPORTER SMALL PERMEASE PROTEIN YIAM"/>
    <property type="match status" value="1"/>
</dbReference>
<dbReference type="Pfam" id="PF04290">
    <property type="entry name" value="DctQ"/>
    <property type="match status" value="1"/>
</dbReference>
<evidence type="ECO:0000256" key="1">
    <source>
        <dbReference type="ARBA" id="ARBA00004429"/>
    </source>
</evidence>
<evidence type="ECO:0000256" key="9">
    <source>
        <dbReference type="RuleBase" id="RU369079"/>
    </source>
</evidence>
<keyword evidence="4 9" id="KW-0997">Cell inner membrane</keyword>
<dbReference type="EMBL" id="PGFS01000001">
    <property type="protein sequence ID" value="MDH4571916.1"/>
    <property type="molecule type" value="Genomic_DNA"/>
</dbReference>
<gene>
    <name evidence="11" type="ORF">CUR86_05160</name>
</gene>
<comment type="subunit">
    <text evidence="9">The complex comprises the extracytoplasmic solute receptor protein and the two transmembrane proteins.</text>
</comment>